<evidence type="ECO:0000313" key="5">
    <source>
        <dbReference type="EMBL" id="THJ74380.1"/>
    </source>
</evidence>
<feature type="non-terminal residue" evidence="5">
    <location>
        <position position="94"/>
    </location>
</feature>
<keyword evidence="1" id="KW-0285">Flavoprotein</keyword>
<sequence>MTGRRPLHLTVHLVGAASGVLPPSEQGHPVIFKAGASEPGRDPVAAGTPEHVADVIEHWHRVGAADGFTLMPDVIADGLPAFVDQVLPILRRRG</sequence>
<dbReference type="InterPro" id="IPR036661">
    <property type="entry name" value="Luciferase-like_sf"/>
</dbReference>
<dbReference type="AlphaFoldDB" id="A0A4S5EQS6"/>
<dbReference type="EMBL" id="SSXH01000254">
    <property type="protein sequence ID" value="THJ74380.1"/>
    <property type="molecule type" value="Genomic_DNA"/>
</dbReference>
<keyword evidence="2" id="KW-0288">FMN</keyword>
<comment type="caution">
    <text evidence="5">The sequence shown here is derived from an EMBL/GenBank/DDBJ whole genome shotgun (WGS) entry which is preliminary data.</text>
</comment>
<keyword evidence="4" id="KW-0503">Monooxygenase</keyword>
<gene>
    <name evidence="5" type="ORF">E7Y31_11805</name>
</gene>
<dbReference type="SUPFAM" id="SSF51679">
    <property type="entry name" value="Bacterial luciferase-like"/>
    <property type="match status" value="1"/>
</dbReference>
<dbReference type="PANTHER" id="PTHR30011:SF16">
    <property type="entry name" value="C2H2 FINGER DOMAIN TRANSCRIPTION FACTOR (EUROFUNG)-RELATED"/>
    <property type="match status" value="1"/>
</dbReference>
<organism evidence="5 6">
    <name type="scientific">Candidatus Frankia alpina</name>
    <dbReference type="NCBI Taxonomy" id="2699483"/>
    <lineage>
        <taxon>Bacteria</taxon>
        <taxon>Bacillati</taxon>
        <taxon>Actinomycetota</taxon>
        <taxon>Actinomycetes</taxon>
        <taxon>Frankiales</taxon>
        <taxon>Frankiaceae</taxon>
        <taxon>Frankia</taxon>
    </lineage>
</organism>
<evidence type="ECO:0000256" key="1">
    <source>
        <dbReference type="ARBA" id="ARBA00022630"/>
    </source>
</evidence>
<keyword evidence="3" id="KW-0560">Oxidoreductase</keyword>
<protein>
    <recommendedName>
        <fullName evidence="7">Luciferase-like domain-containing protein</fullName>
    </recommendedName>
</protein>
<evidence type="ECO:0000313" key="6">
    <source>
        <dbReference type="Proteomes" id="UP000305282"/>
    </source>
</evidence>
<reference evidence="5 6" key="1">
    <citation type="submission" date="2019-04" db="EMBL/GenBank/DDBJ databases">
        <title>Draft genome sequences for three unisolated Alnus-infective Frankia Sp+ strains, AgTrS, AiOr and AvVan, the first sequenced Frankia strains able to sporulate in-planta.</title>
        <authorList>
            <person name="Bethencourt L."/>
            <person name="Vautrin F."/>
            <person name="Taib N."/>
            <person name="Dubost A."/>
            <person name="Castro-Garcia L."/>
            <person name="Imbaud O."/>
            <person name="Abrouk D."/>
            <person name="Fournier P."/>
            <person name="Briolay J."/>
            <person name="Nguyen A."/>
            <person name="Normand P."/>
            <person name="Fernandez M.P."/>
            <person name="Brochier-Armanet C."/>
            <person name="Herrera-Belaroussi A."/>
        </authorList>
    </citation>
    <scope>NUCLEOTIDE SEQUENCE [LARGE SCALE GENOMIC DNA]</scope>
    <source>
        <strain evidence="5 6">AvVan</strain>
    </source>
</reference>
<dbReference type="Proteomes" id="UP000305282">
    <property type="component" value="Unassembled WGS sequence"/>
</dbReference>
<dbReference type="GO" id="GO:0004497">
    <property type="term" value="F:monooxygenase activity"/>
    <property type="evidence" value="ECO:0007669"/>
    <property type="project" value="UniProtKB-KW"/>
</dbReference>
<evidence type="ECO:0000256" key="3">
    <source>
        <dbReference type="ARBA" id="ARBA00023002"/>
    </source>
</evidence>
<evidence type="ECO:0008006" key="7">
    <source>
        <dbReference type="Google" id="ProtNLM"/>
    </source>
</evidence>
<dbReference type="PANTHER" id="PTHR30011">
    <property type="entry name" value="ALKANESULFONATE MONOOXYGENASE-RELATED"/>
    <property type="match status" value="1"/>
</dbReference>
<evidence type="ECO:0000256" key="2">
    <source>
        <dbReference type="ARBA" id="ARBA00022643"/>
    </source>
</evidence>
<dbReference type="Gene3D" id="3.20.20.30">
    <property type="entry name" value="Luciferase-like domain"/>
    <property type="match status" value="1"/>
</dbReference>
<proteinExistence type="predicted"/>
<name>A0A4S5EQS6_9ACTN</name>
<dbReference type="GO" id="GO:0016705">
    <property type="term" value="F:oxidoreductase activity, acting on paired donors, with incorporation or reduction of molecular oxygen"/>
    <property type="evidence" value="ECO:0007669"/>
    <property type="project" value="InterPro"/>
</dbReference>
<keyword evidence="6" id="KW-1185">Reference proteome</keyword>
<accession>A0A4S5EQS6</accession>
<dbReference type="InterPro" id="IPR051260">
    <property type="entry name" value="Diverse_substr_monoxygenases"/>
</dbReference>
<evidence type="ECO:0000256" key="4">
    <source>
        <dbReference type="ARBA" id="ARBA00023033"/>
    </source>
</evidence>